<name>A0A1J8PWB7_9AGAM</name>
<sequence length="44" mass="4975">MSSNRILNRPHDDLQKNHETDADLCGNKGHFPNIYCTSLRTSCA</sequence>
<accession>A0A1J8PWB7</accession>
<dbReference type="Proteomes" id="UP000183567">
    <property type="component" value="Unassembled WGS sequence"/>
</dbReference>
<reference evidence="2 3" key="1">
    <citation type="submission" date="2016-03" db="EMBL/GenBank/DDBJ databases">
        <title>Comparative genomics of the ectomycorrhizal sister species Rhizopogon vinicolor and Rhizopogon vesiculosus (Basidiomycota: Boletales) reveals a divergence of the mating type B locus.</title>
        <authorList>
            <person name="Mujic A.B."/>
            <person name="Kuo A."/>
            <person name="Tritt A."/>
            <person name="Lipzen A."/>
            <person name="Chen C."/>
            <person name="Johnson J."/>
            <person name="Sharma A."/>
            <person name="Barry K."/>
            <person name="Grigoriev I.V."/>
            <person name="Spatafora J.W."/>
        </authorList>
    </citation>
    <scope>NUCLEOTIDE SEQUENCE [LARGE SCALE GENOMIC DNA]</scope>
    <source>
        <strain evidence="2 3">AM-OR11-056</strain>
    </source>
</reference>
<gene>
    <name evidence="2" type="ORF">AZE42_11411</name>
</gene>
<organism evidence="2 3">
    <name type="scientific">Rhizopogon vesiculosus</name>
    <dbReference type="NCBI Taxonomy" id="180088"/>
    <lineage>
        <taxon>Eukaryota</taxon>
        <taxon>Fungi</taxon>
        <taxon>Dikarya</taxon>
        <taxon>Basidiomycota</taxon>
        <taxon>Agaricomycotina</taxon>
        <taxon>Agaricomycetes</taxon>
        <taxon>Agaricomycetidae</taxon>
        <taxon>Boletales</taxon>
        <taxon>Suillineae</taxon>
        <taxon>Rhizopogonaceae</taxon>
        <taxon>Rhizopogon</taxon>
    </lineage>
</organism>
<evidence type="ECO:0000313" key="3">
    <source>
        <dbReference type="Proteomes" id="UP000183567"/>
    </source>
</evidence>
<feature type="region of interest" description="Disordered" evidence="1">
    <location>
        <begin position="1"/>
        <end position="22"/>
    </location>
</feature>
<dbReference type="AlphaFoldDB" id="A0A1J8PWB7"/>
<comment type="caution">
    <text evidence="2">The sequence shown here is derived from an EMBL/GenBank/DDBJ whole genome shotgun (WGS) entry which is preliminary data.</text>
</comment>
<evidence type="ECO:0000256" key="1">
    <source>
        <dbReference type="SAM" id="MobiDB-lite"/>
    </source>
</evidence>
<dbReference type="EMBL" id="LVVM01004340">
    <property type="protein sequence ID" value="OJA13157.1"/>
    <property type="molecule type" value="Genomic_DNA"/>
</dbReference>
<evidence type="ECO:0000313" key="2">
    <source>
        <dbReference type="EMBL" id="OJA13157.1"/>
    </source>
</evidence>
<proteinExistence type="predicted"/>
<keyword evidence="3" id="KW-1185">Reference proteome</keyword>
<feature type="compositionally biased region" description="Basic and acidic residues" evidence="1">
    <location>
        <begin position="9"/>
        <end position="21"/>
    </location>
</feature>
<protein>
    <submittedName>
        <fullName evidence="2">Uncharacterized protein</fullName>
    </submittedName>
</protein>